<evidence type="ECO:0000313" key="8">
    <source>
        <dbReference type="EMBL" id="KFB48523.1"/>
    </source>
</evidence>
<evidence type="ECO:0000256" key="4">
    <source>
        <dbReference type="ARBA" id="ARBA00023157"/>
    </source>
</evidence>
<keyword evidence="3 6" id="KW-0378">Hydrolase</keyword>
<dbReference type="EC" id="3.1.1.-" evidence="6"/>
<evidence type="ECO:0000256" key="1">
    <source>
        <dbReference type="ARBA" id="ARBA00005964"/>
    </source>
</evidence>
<name>A0A084WE79_ANOSI</name>
<dbReference type="STRING" id="74873.A0A084WE79"/>
<keyword evidence="10" id="KW-1185">Reference proteome</keyword>
<dbReference type="EnsemblMetazoa" id="ASIC016832-RA">
    <property type="protein sequence ID" value="ASIC016832-PA"/>
    <property type="gene ID" value="ASIC016832"/>
</dbReference>
<keyword evidence="6" id="KW-0732">Signal</keyword>
<dbReference type="VEuPathDB" id="VectorBase:ASIS005506"/>
<protein>
    <recommendedName>
        <fullName evidence="6">Carboxylic ester hydrolase</fullName>
        <ecNumber evidence="6">3.1.1.-</ecNumber>
    </recommendedName>
</protein>
<evidence type="ECO:0000259" key="7">
    <source>
        <dbReference type="Pfam" id="PF00135"/>
    </source>
</evidence>
<dbReference type="OrthoDB" id="19653at2759"/>
<dbReference type="InterPro" id="IPR002018">
    <property type="entry name" value="CarbesteraseB"/>
</dbReference>
<dbReference type="SUPFAM" id="SSF53474">
    <property type="entry name" value="alpha/beta-Hydrolases"/>
    <property type="match status" value="1"/>
</dbReference>
<dbReference type="InterPro" id="IPR029058">
    <property type="entry name" value="AB_hydrolase_fold"/>
</dbReference>
<dbReference type="PANTHER" id="PTHR11559">
    <property type="entry name" value="CARBOXYLESTERASE"/>
    <property type="match status" value="1"/>
</dbReference>
<dbReference type="ESTHER" id="9dipt-a0a084we79">
    <property type="family name" value="Juvenile_hormone_esterase"/>
</dbReference>
<evidence type="ECO:0000313" key="10">
    <source>
        <dbReference type="Proteomes" id="UP000030765"/>
    </source>
</evidence>
<evidence type="ECO:0000313" key="9">
    <source>
        <dbReference type="EnsemblMetazoa" id="ASIC016832-PA"/>
    </source>
</evidence>
<dbReference type="Pfam" id="PF00135">
    <property type="entry name" value="COesterase"/>
    <property type="match status" value="1"/>
</dbReference>
<dbReference type="AlphaFoldDB" id="A0A084WE79"/>
<reference evidence="8 10" key="1">
    <citation type="journal article" date="2014" name="BMC Genomics">
        <title>Genome sequence of Anopheles sinensis provides insight into genetics basis of mosquito competence for malaria parasites.</title>
        <authorList>
            <person name="Zhou D."/>
            <person name="Zhang D."/>
            <person name="Ding G."/>
            <person name="Shi L."/>
            <person name="Hou Q."/>
            <person name="Ye Y."/>
            <person name="Xu Y."/>
            <person name="Zhou H."/>
            <person name="Xiong C."/>
            <person name="Li S."/>
            <person name="Yu J."/>
            <person name="Hong S."/>
            <person name="Yu X."/>
            <person name="Zou P."/>
            <person name="Chen C."/>
            <person name="Chang X."/>
            <person name="Wang W."/>
            <person name="Lv Y."/>
            <person name="Sun Y."/>
            <person name="Ma L."/>
            <person name="Shen B."/>
            <person name="Zhu C."/>
        </authorList>
    </citation>
    <scope>NUCLEOTIDE SEQUENCE [LARGE SCALE GENOMIC DNA]</scope>
</reference>
<evidence type="ECO:0000256" key="2">
    <source>
        <dbReference type="ARBA" id="ARBA00022487"/>
    </source>
</evidence>
<comment type="similarity">
    <text evidence="1 6">Belongs to the type-B carboxylesterase/lipase family.</text>
</comment>
<dbReference type="FunFam" id="3.40.50.1820:FF:000155">
    <property type="entry name" value="Carboxylic ester hydrolase"/>
    <property type="match status" value="1"/>
</dbReference>
<evidence type="ECO:0000256" key="6">
    <source>
        <dbReference type="RuleBase" id="RU361235"/>
    </source>
</evidence>
<feature type="signal peptide" evidence="6">
    <location>
        <begin position="1"/>
        <end position="30"/>
    </location>
</feature>
<dbReference type="PROSITE" id="PS00941">
    <property type="entry name" value="CARBOXYLESTERASE_B_2"/>
    <property type="match status" value="1"/>
</dbReference>
<evidence type="ECO:0000256" key="5">
    <source>
        <dbReference type="ARBA" id="ARBA00023180"/>
    </source>
</evidence>
<dbReference type="InterPro" id="IPR019819">
    <property type="entry name" value="Carboxylesterase_B_CS"/>
</dbReference>
<organism evidence="8">
    <name type="scientific">Anopheles sinensis</name>
    <name type="common">Mosquito</name>
    <dbReference type="NCBI Taxonomy" id="74873"/>
    <lineage>
        <taxon>Eukaryota</taxon>
        <taxon>Metazoa</taxon>
        <taxon>Ecdysozoa</taxon>
        <taxon>Arthropoda</taxon>
        <taxon>Hexapoda</taxon>
        <taxon>Insecta</taxon>
        <taxon>Pterygota</taxon>
        <taxon>Neoptera</taxon>
        <taxon>Endopterygota</taxon>
        <taxon>Diptera</taxon>
        <taxon>Nematocera</taxon>
        <taxon>Culicoidea</taxon>
        <taxon>Culicidae</taxon>
        <taxon>Anophelinae</taxon>
        <taxon>Anopheles</taxon>
    </lineage>
</organism>
<dbReference type="EMBL" id="ATLV01023193">
    <property type="status" value="NOT_ANNOTATED_CDS"/>
    <property type="molecule type" value="Genomic_DNA"/>
</dbReference>
<dbReference type="EMBL" id="KE525341">
    <property type="protein sequence ID" value="KFB48523.1"/>
    <property type="molecule type" value="Genomic_DNA"/>
</dbReference>
<gene>
    <name evidence="8" type="ORF">ZHAS_00016832</name>
</gene>
<proteinExistence type="inferred from homology"/>
<dbReference type="GO" id="GO:0052689">
    <property type="term" value="F:carboxylic ester hydrolase activity"/>
    <property type="evidence" value="ECO:0007669"/>
    <property type="project" value="UniProtKB-KW"/>
</dbReference>
<keyword evidence="2" id="KW-0719">Serine esterase</keyword>
<sequence>MSSTQLRPIPVIRVYVGVLLILYCFEDAETHPKWPRVCIKDGCLRGTWLKDSVESPYPAFLGIPFAKPPIGNLRFKNPQPADSWEGVYNATTDKDACIQKISVLPGAPMFGVEDCLYLNVFTPPNSYSPASRPLPVMVYIHGGAFFFGSARPAELSPARIMTTRKVVVVTLQYRLGVFGFFSTGDRSASGNYGLKDQVMALRWVQSNIRAFGGDPKRVTIFGQSAGGACTQFHMLSPLSCGLFHRAISMSGSALAKWSAPILDPLAVARTHGRILKIQNAESMPTIELVEKFRGIDAVILTNSIDLLKVWDIHPISPYRPVVESQDEPDAFLTEAPKTAWSRGKYASVPWMTGSIPTDASFLTQTIYRNESLIADLNPRFIQILKLLLQTDISFKEIKSLRKRYLTTTPPDKWITTTNYAEVTTMLSEADFIYPMVKGVKQYLQNQNHAPTSVYSFQFNGRYSYSQVYTRTNTSYGLTHPDELIYLFRIPVFFPEFPPGSPEAEMCQIWVKFLVDFATKSNVAKEATCAGMNCNVVTFTNSNNTYFPVRKILVPGLDEDMYEFWKALFAE</sequence>
<feature type="domain" description="Carboxylesterase type B" evidence="7">
    <location>
        <begin position="35"/>
        <end position="524"/>
    </location>
</feature>
<dbReference type="PROSITE" id="PS00122">
    <property type="entry name" value="CARBOXYLESTERASE_B_1"/>
    <property type="match status" value="1"/>
</dbReference>
<evidence type="ECO:0000256" key="3">
    <source>
        <dbReference type="ARBA" id="ARBA00022801"/>
    </source>
</evidence>
<dbReference type="InterPro" id="IPR019826">
    <property type="entry name" value="Carboxylesterase_B_AS"/>
</dbReference>
<dbReference type="OMA" id="EDPREVW"/>
<keyword evidence="4" id="KW-1015">Disulfide bond</keyword>
<dbReference type="VEuPathDB" id="VectorBase:ASIC016832"/>
<reference evidence="9" key="2">
    <citation type="submission" date="2020-05" db="UniProtKB">
        <authorList>
            <consortium name="EnsemblMetazoa"/>
        </authorList>
    </citation>
    <scope>IDENTIFICATION</scope>
</reference>
<dbReference type="Proteomes" id="UP000030765">
    <property type="component" value="Unassembled WGS sequence"/>
</dbReference>
<accession>A0A084WE79</accession>
<feature type="chain" id="PRO_5010751446" description="Carboxylic ester hydrolase" evidence="6">
    <location>
        <begin position="31"/>
        <end position="570"/>
    </location>
</feature>
<dbReference type="Gene3D" id="3.40.50.1820">
    <property type="entry name" value="alpha/beta hydrolase"/>
    <property type="match status" value="1"/>
</dbReference>
<dbReference type="InterPro" id="IPR050309">
    <property type="entry name" value="Type-B_Carboxylest/Lipase"/>
</dbReference>
<keyword evidence="5" id="KW-0325">Glycoprotein</keyword>